<organism evidence="5 6">
    <name type="scientific">Tessaracoccus rhinocerotis</name>
    <dbReference type="NCBI Taxonomy" id="1689449"/>
    <lineage>
        <taxon>Bacteria</taxon>
        <taxon>Bacillati</taxon>
        <taxon>Actinomycetota</taxon>
        <taxon>Actinomycetes</taxon>
        <taxon>Propionibacteriales</taxon>
        <taxon>Propionibacteriaceae</taxon>
        <taxon>Tessaracoccus</taxon>
    </lineage>
</organism>
<name>A0A553K3R9_9ACTN</name>
<evidence type="ECO:0000313" key="5">
    <source>
        <dbReference type="EMBL" id="TRY19367.1"/>
    </source>
</evidence>
<evidence type="ECO:0000259" key="3">
    <source>
        <dbReference type="Pfam" id="PF00534"/>
    </source>
</evidence>
<sequence length="413" mass="45017">MRIAILIDDFFPSSGGISRSVQTQLEELTALGHEVTLVAPDRHLEKPRVCRIIECPTIYVEGLPAHLSVLHCSERRARLISAQGRFDIIHSQTDRGALVLGSRIARLQGVPHLHTFHANIAGTHQTVRSSIFGTLSYQVLINPFLTRASRKSPPRSRLPHKDHETGGVAARMDWASFADIAGKVDAYTVPSPFMKDLITEAADGDLKAFVVPTGVNRGMLEAIGKAERERRDDGVVRFLSVGRLAKEKRLDVLVKAFRRADLPDAELVIVGDGDQRDLLRSLARGADNIDMRGHLSSLDAIAYELVNADVLALSSFRFDSQALVIAEGVAAGLPVLLCDDRLTVGLSEESSLLTGPGSAALAAGMRRMMDPKLRHSMSAAASQLMPTLTPRRTGELYEAAYRELLEEGVGRRG</sequence>
<dbReference type="Pfam" id="PF00534">
    <property type="entry name" value="Glycos_transf_1"/>
    <property type="match status" value="1"/>
</dbReference>
<dbReference type="Pfam" id="PF13439">
    <property type="entry name" value="Glyco_transf_4"/>
    <property type="match status" value="1"/>
</dbReference>
<keyword evidence="2 5" id="KW-0808">Transferase</keyword>
<dbReference type="Proteomes" id="UP000317638">
    <property type="component" value="Unassembled WGS sequence"/>
</dbReference>
<evidence type="ECO:0000256" key="1">
    <source>
        <dbReference type="ARBA" id="ARBA00022676"/>
    </source>
</evidence>
<comment type="caution">
    <text evidence="5">The sequence shown here is derived from an EMBL/GenBank/DDBJ whole genome shotgun (WGS) entry which is preliminary data.</text>
</comment>
<proteinExistence type="predicted"/>
<dbReference type="InterPro" id="IPR050194">
    <property type="entry name" value="Glycosyltransferase_grp1"/>
</dbReference>
<dbReference type="InterPro" id="IPR001296">
    <property type="entry name" value="Glyco_trans_1"/>
</dbReference>
<dbReference type="SUPFAM" id="SSF53756">
    <property type="entry name" value="UDP-Glycosyltransferase/glycogen phosphorylase"/>
    <property type="match status" value="1"/>
</dbReference>
<dbReference type="PANTHER" id="PTHR45947:SF3">
    <property type="entry name" value="SULFOQUINOVOSYL TRANSFERASE SQD2"/>
    <property type="match status" value="1"/>
</dbReference>
<evidence type="ECO:0000313" key="6">
    <source>
        <dbReference type="Proteomes" id="UP000317638"/>
    </source>
</evidence>
<dbReference type="InterPro" id="IPR028098">
    <property type="entry name" value="Glyco_trans_4-like_N"/>
</dbReference>
<gene>
    <name evidence="5" type="ORF">FOJ82_00145</name>
</gene>
<dbReference type="AlphaFoldDB" id="A0A553K3R9"/>
<protein>
    <submittedName>
        <fullName evidence="5">Glycosyltransferase family 4 protein</fullName>
    </submittedName>
</protein>
<reference evidence="5 6" key="1">
    <citation type="submission" date="2019-07" db="EMBL/GenBank/DDBJ databases">
        <authorList>
            <person name="Zhou L.-Y."/>
        </authorList>
    </citation>
    <scope>NUCLEOTIDE SEQUENCE [LARGE SCALE GENOMIC DNA]</scope>
    <source>
        <strain evidence="5 6">YIM 101269</strain>
    </source>
</reference>
<dbReference type="PANTHER" id="PTHR45947">
    <property type="entry name" value="SULFOQUINOVOSYL TRANSFERASE SQD2"/>
    <property type="match status" value="1"/>
</dbReference>
<keyword evidence="6" id="KW-1185">Reference proteome</keyword>
<feature type="domain" description="Glycosyl transferase family 1" evidence="3">
    <location>
        <begin position="230"/>
        <end position="382"/>
    </location>
</feature>
<evidence type="ECO:0000256" key="2">
    <source>
        <dbReference type="ARBA" id="ARBA00022679"/>
    </source>
</evidence>
<dbReference type="RefSeq" id="WP_143936456.1">
    <property type="nucleotide sequence ID" value="NZ_VKKG01000001.1"/>
</dbReference>
<dbReference type="GO" id="GO:1901137">
    <property type="term" value="P:carbohydrate derivative biosynthetic process"/>
    <property type="evidence" value="ECO:0007669"/>
    <property type="project" value="UniProtKB-ARBA"/>
</dbReference>
<feature type="domain" description="Glycosyltransferase subfamily 4-like N-terminal" evidence="4">
    <location>
        <begin position="15"/>
        <end position="216"/>
    </location>
</feature>
<dbReference type="GO" id="GO:0016757">
    <property type="term" value="F:glycosyltransferase activity"/>
    <property type="evidence" value="ECO:0007669"/>
    <property type="project" value="UniProtKB-KW"/>
</dbReference>
<keyword evidence="1" id="KW-0328">Glycosyltransferase</keyword>
<accession>A0A553K3R9</accession>
<dbReference type="EMBL" id="VKKG01000001">
    <property type="protein sequence ID" value="TRY19367.1"/>
    <property type="molecule type" value="Genomic_DNA"/>
</dbReference>
<dbReference type="OrthoDB" id="5242526at2"/>
<evidence type="ECO:0000259" key="4">
    <source>
        <dbReference type="Pfam" id="PF13439"/>
    </source>
</evidence>
<dbReference type="Gene3D" id="3.40.50.2000">
    <property type="entry name" value="Glycogen Phosphorylase B"/>
    <property type="match status" value="2"/>
</dbReference>